<organism evidence="3 4">
    <name type="scientific">Luteolibacter soli</name>
    <dbReference type="NCBI Taxonomy" id="3135280"/>
    <lineage>
        <taxon>Bacteria</taxon>
        <taxon>Pseudomonadati</taxon>
        <taxon>Verrucomicrobiota</taxon>
        <taxon>Verrucomicrobiia</taxon>
        <taxon>Verrucomicrobiales</taxon>
        <taxon>Verrucomicrobiaceae</taxon>
        <taxon>Luteolibacter</taxon>
    </lineage>
</organism>
<dbReference type="Proteomes" id="UP001371305">
    <property type="component" value="Unassembled WGS sequence"/>
</dbReference>
<dbReference type="Gene3D" id="2.40.160.100">
    <property type="match status" value="1"/>
</dbReference>
<dbReference type="InterPro" id="IPR025388">
    <property type="entry name" value="Alginate_export_dom"/>
</dbReference>
<keyword evidence="4" id="KW-1185">Reference proteome</keyword>
<gene>
    <name evidence="3" type="ORF">WKV53_04900</name>
</gene>
<dbReference type="InterPro" id="IPR053728">
    <property type="entry name" value="Alginate_Permeability_Chnl"/>
</dbReference>
<reference evidence="3 4" key="1">
    <citation type="submission" date="2024-04" db="EMBL/GenBank/DDBJ databases">
        <title>Luteolibacter sp. isolated from soil.</title>
        <authorList>
            <person name="An J."/>
        </authorList>
    </citation>
    <scope>NUCLEOTIDE SEQUENCE [LARGE SCALE GENOMIC DNA]</scope>
    <source>
        <strain evidence="3 4">Y139</strain>
    </source>
</reference>
<sequence length="419" mass="46818">MTAMRILAFLPVMVALCHAGPDDARWAIDGHARTMYESYHGLDFGLGPVDDDDWVHQRVQAMFAWDPDSTFRLAAELTWGRMWGKESPLAPPDEDDVDFLQLFAQGRIPFGGDDLVIQAGRQALYYGSGRLLAAREGANQRLAHDALRLSWQRDEHTRVDAFIASPVQIEPGAFDNESKPSEVRFWSLYAVMPLAWGNFMDLYYIGLRDEDSIFAEIGGHETRHTIGTRLWRDSGPWILNTELIFQFGEAADRDILAGAASLGVGYTFEEWPWSPSFQFKADAISGGDDTGTLHTFHPLFQANNYFNEGGFLSPSNLYNLNPLIVFKPHEKLELTLGVNFQWRFDPDDAVYGPPLQRLGGPAPDGERYLGTAFNASLAWEITSATSMFLGYTHHEAGSSLTAIGGSSVDYLQASFRQEF</sequence>
<dbReference type="EMBL" id="JBBUKT010000001">
    <property type="protein sequence ID" value="MEK7949816.1"/>
    <property type="molecule type" value="Genomic_DNA"/>
</dbReference>
<evidence type="ECO:0000313" key="4">
    <source>
        <dbReference type="Proteomes" id="UP001371305"/>
    </source>
</evidence>
<dbReference type="RefSeq" id="WP_341403232.1">
    <property type="nucleotide sequence ID" value="NZ_JBBUKT010000001.1"/>
</dbReference>
<evidence type="ECO:0000259" key="2">
    <source>
        <dbReference type="Pfam" id="PF13372"/>
    </source>
</evidence>
<feature type="domain" description="Alginate export" evidence="2">
    <location>
        <begin position="30"/>
        <end position="412"/>
    </location>
</feature>
<protein>
    <submittedName>
        <fullName evidence="3">Alginate export family protein</fullName>
    </submittedName>
</protein>
<accession>A0ABU9ARM4</accession>
<feature type="chain" id="PRO_5046395192" evidence="1">
    <location>
        <begin position="20"/>
        <end position="419"/>
    </location>
</feature>
<feature type="signal peptide" evidence="1">
    <location>
        <begin position="1"/>
        <end position="19"/>
    </location>
</feature>
<keyword evidence="1" id="KW-0732">Signal</keyword>
<evidence type="ECO:0000313" key="3">
    <source>
        <dbReference type="EMBL" id="MEK7949816.1"/>
    </source>
</evidence>
<evidence type="ECO:0000256" key="1">
    <source>
        <dbReference type="SAM" id="SignalP"/>
    </source>
</evidence>
<dbReference type="Pfam" id="PF13372">
    <property type="entry name" value="Alginate_exp"/>
    <property type="match status" value="1"/>
</dbReference>
<name>A0ABU9ARM4_9BACT</name>
<proteinExistence type="predicted"/>
<comment type="caution">
    <text evidence="3">The sequence shown here is derived from an EMBL/GenBank/DDBJ whole genome shotgun (WGS) entry which is preliminary data.</text>
</comment>